<keyword evidence="2" id="KW-0812">Transmembrane</keyword>
<dbReference type="RefSeq" id="WP_007322512.1">
    <property type="nucleotide sequence ID" value="NZ_BAEE01000056.1"/>
</dbReference>
<sequence>MTNPTDPQDHDRPTGAAEDEWSSVNLSKPAPADPPLQPPTAQEQPVGESATTDPAPPVYPAPPGYSAPTGYSAPQQYAAPGYGAAPTPDPYAAAYGYPVAPAAGPGTDGLAIASLVCGALGLTCCLTGPIALILGIMSLRNQNRDGTGGGSNRGMAIAGIVLGGLATAVIVAYAVFLIVVAVTGV</sequence>
<feature type="transmembrane region" description="Helical" evidence="2">
    <location>
        <begin position="155"/>
        <end position="182"/>
    </location>
</feature>
<dbReference type="CDD" id="cd12087">
    <property type="entry name" value="TM_EGFR-like"/>
    <property type="match status" value="1"/>
</dbReference>
<dbReference type="Pfam" id="PF13828">
    <property type="entry name" value="DUF4190"/>
    <property type="match status" value="1"/>
</dbReference>
<dbReference type="Proteomes" id="UP000035088">
    <property type="component" value="Unassembled WGS sequence"/>
</dbReference>
<evidence type="ECO:0000313" key="4">
    <source>
        <dbReference type="EMBL" id="GAB10437.1"/>
    </source>
</evidence>
<dbReference type="STRING" id="1073574.GOARA_056_01850"/>
<keyword evidence="2" id="KW-1133">Transmembrane helix</keyword>
<dbReference type="EMBL" id="BAEE01000056">
    <property type="protein sequence ID" value="GAB10437.1"/>
    <property type="molecule type" value="Genomic_DNA"/>
</dbReference>
<keyword evidence="5" id="KW-1185">Reference proteome</keyword>
<evidence type="ECO:0000259" key="3">
    <source>
        <dbReference type="Pfam" id="PF13828"/>
    </source>
</evidence>
<evidence type="ECO:0000256" key="1">
    <source>
        <dbReference type="SAM" id="MobiDB-lite"/>
    </source>
</evidence>
<dbReference type="InterPro" id="IPR025241">
    <property type="entry name" value="DUF4190"/>
</dbReference>
<proteinExistence type="predicted"/>
<name>G7H3L2_9ACTN</name>
<feature type="region of interest" description="Disordered" evidence="1">
    <location>
        <begin position="1"/>
        <end position="72"/>
    </location>
</feature>
<gene>
    <name evidence="4" type="ORF">GOARA_056_01850</name>
</gene>
<dbReference type="AlphaFoldDB" id="G7H3L2"/>
<accession>G7H3L2</accession>
<dbReference type="OrthoDB" id="4462868at2"/>
<organism evidence="4 5">
    <name type="scientific">Gordonia araii NBRC 100433</name>
    <dbReference type="NCBI Taxonomy" id="1073574"/>
    <lineage>
        <taxon>Bacteria</taxon>
        <taxon>Bacillati</taxon>
        <taxon>Actinomycetota</taxon>
        <taxon>Actinomycetes</taxon>
        <taxon>Mycobacteriales</taxon>
        <taxon>Gordoniaceae</taxon>
        <taxon>Gordonia</taxon>
    </lineage>
</organism>
<feature type="compositionally biased region" description="Pro residues" evidence="1">
    <location>
        <begin position="54"/>
        <end position="65"/>
    </location>
</feature>
<keyword evidence="2" id="KW-0472">Membrane</keyword>
<reference evidence="4 5" key="1">
    <citation type="submission" date="2011-11" db="EMBL/GenBank/DDBJ databases">
        <title>Whole genome shotgun sequence of Gordonia araii NBRC 100433.</title>
        <authorList>
            <person name="Yoshida Y."/>
            <person name="Hosoyama A."/>
            <person name="Tsuchikane K."/>
            <person name="Katsumata H."/>
            <person name="Yamazaki S."/>
            <person name="Fujita N."/>
        </authorList>
    </citation>
    <scope>NUCLEOTIDE SEQUENCE [LARGE SCALE GENOMIC DNA]</scope>
    <source>
        <strain evidence="4 5">NBRC 100433</strain>
    </source>
</reference>
<feature type="domain" description="DUF4190" evidence="3">
    <location>
        <begin position="110"/>
        <end position="172"/>
    </location>
</feature>
<protein>
    <recommendedName>
        <fullName evidence="3">DUF4190 domain-containing protein</fullName>
    </recommendedName>
</protein>
<evidence type="ECO:0000256" key="2">
    <source>
        <dbReference type="SAM" id="Phobius"/>
    </source>
</evidence>
<feature type="transmembrane region" description="Helical" evidence="2">
    <location>
        <begin position="110"/>
        <end position="134"/>
    </location>
</feature>
<comment type="caution">
    <text evidence="4">The sequence shown here is derived from an EMBL/GenBank/DDBJ whole genome shotgun (WGS) entry which is preliminary data.</text>
</comment>
<evidence type="ECO:0000313" key="5">
    <source>
        <dbReference type="Proteomes" id="UP000035088"/>
    </source>
</evidence>